<proteinExistence type="predicted"/>
<dbReference type="PRINTS" id="PR00119">
    <property type="entry name" value="CATATPASE"/>
</dbReference>
<dbReference type="Gene3D" id="3.40.50.1000">
    <property type="entry name" value="HAD superfamily/HAD-like"/>
    <property type="match status" value="1"/>
</dbReference>
<organism evidence="4 5">
    <name type="scientific">Rotaria socialis</name>
    <dbReference type="NCBI Taxonomy" id="392032"/>
    <lineage>
        <taxon>Eukaryota</taxon>
        <taxon>Metazoa</taxon>
        <taxon>Spiralia</taxon>
        <taxon>Gnathifera</taxon>
        <taxon>Rotifera</taxon>
        <taxon>Eurotatoria</taxon>
        <taxon>Bdelloidea</taxon>
        <taxon>Philodinida</taxon>
        <taxon>Philodinidae</taxon>
        <taxon>Rotaria</taxon>
    </lineage>
</organism>
<evidence type="ECO:0000313" key="2">
    <source>
        <dbReference type="EMBL" id="CAF3779056.1"/>
    </source>
</evidence>
<dbReference type="InterPro" id="IPR036412">
    <property type="entry name" value="HAD-like_sf"/>
</dbReference>
<evidence type="ECO:0008006" key="6">
    <source>
        <dbReference type="Google" id="ProtNLM"/>
    </source>
</evidence>
<dbReference type="GO" id="GO:0000166">
    <property type="term" value="F:nucleotide binding"/>
    <property type="evidence" value="ECO:0007669"/>
    <property type="project" value="InterPro"/>
</dbReference>
<sequence length="120" mass="12964">SILDLCTRNKTPEQIKQLNADVDEFALRGLRALAVAIEDVPSGQVDGEGNGFELVGLLPIYDPPRSDTKETIERAIALGVKVKMITGDQLAIAKETGRRLGMGDNMYLSKTLKDGPPPES</sequence>
<accession>A0A821IN72</accession>
<name>A0A821IN72_9BILA</name>
<dbReference type="Proteomes" id="UP000663862">
    <property type="component" value="Unassembled WGS sequence"/>
</dbReference>
<evidence type="ECO:0000313" key="5">
    <source>
        <dbReference type="Proteomes" id="UP000663862"/>
    </source>
</evidence>
<feature type="non-terminal residue" evidence="4">
    <location>
        <position position="120"/>
    </location>
</feature>
<reference evidence="4" key="1">
    <citation type="submission" date="2021-02" db="EMBL/GenBank/DDBJ databases">
        <authorList>
            <person name="Nowell W R."/>
        </authorList>
    </citation>
    <scope>NUCLEOTIDE SEQUENCE</scope>
</reference>
<protein>
    <recommendedName>
        <fullName evidence="6">Plasma membrane H+-ATPase</fullName>
    </recommendedName>
</protein>
<comment type="caution">
    <text evidence="4">The sequence shown here is derived from an EMBL/GenBank/DDBJ whole genome shotgun (WGS) entry which is preliminary data.</text>
</comment>
<dbReference type="AlphaFoldDB" id="A0A821IN72"/>
<feature type="non-terminal residue" evidence="4">
    <location>
        <position position="1"/>
    </location>
</feature>
<gene>
    <name evidence="2" type="ORF">FME351_LOCUS32402</name>
    <name evidence="3" type="ORF">TSG867_LOCUS33395</name>
    <name evidence="4" type="ORF">TSG867_LOCUS33396</name>
</gene>
<dbReference type="InterPro" id="IPR023299">
    <property type="entry name" value="ATPase_P-typ_cyto_dom_N"/>
</dbReference>
<dbReference type="GO" id="GO:0016020">
    <property type="term" value="C:membrane"/>
    <property type="evidence" value="ECO:0007669"/>
    <property type="project" value="UniProtKB-SubCell"/>
</dbReference>
<dbReference type="EMBL" id="CAJNYU010004623">
    <property type="protein sequence ID" value="CAF3779056.1"/>
    <property type="molecule type" value="Genomic_DNA"/>
</dbReference>
<evidence type="ECO:0000313" key="3">
    <source>
        <dbReference type="EMBL" id="CAF4702606.1"/>
    </source>
</evidence>
<evidence type="ECO:0000256" key="1">
    <source>
        <dbReference type="ARBA" id="ARBA00004141"/>
    </source>
</evidence>
<dbReference type="EMBL" id="CAJOBQ010010001">
    <property type="protein sequence ID" value="CAF4702634.1"/>
    <property type="molecule type" value="Genomic_DNA"/>
</dbReference>
<dbReference type="EMBL" id="CAJOBQ010009997">
    <property type="protein sequence ID" value="CAF4702606.1"/>
    <property type="molecule type" value="Genomic_DNA"/>
</dbReference>
<dbReference type="SUPFAM" id="SSF56784">
    <property type="entry name" value="HAD-like"/>
    <property type="match status" value="1"/>
</dbReference>
<evidence type="ECO:0000313" key="4">
    <source>
        <dbReference type="EMBL" id="CAF4702634.1"/>
    </source>
</evidence>
<dbReference type="InterPro" id="IPR023214">
    <property type="entry name" value="HAD_sf"/>
</dbReference>
<dbReference type="Proteomes" id="UP000663869">
    <property type="component" value="Unassembled WGS sequence"/>
</dbReference>
<comment type="subcellular location">
    <subcellularLocation>
        <location evidence="1">Membrane</location>
        <topology evidence="1">Multi-pass membrane protein</topology>
    </subcellularLocation>
</comment>
<dbReference type="SUPFAM" id="SSF81660">
    <property type="entry name" value="Metal cation-transporting ATPase, ATP-binding domain N"/>
    <property type="match status" value="1"/>
</dbReference>
<dbReference type="PANTHER" id="PTHR42861">
    <property type="entry name" value="CALCIUM-TRANSPORTING ATPASE"/>
    <property type="match status" value="1"/>
</dbReference>
<dbReference type="Gene3D" id="3.40.1110.10">
    <property type="entry name" value="Calcium-transporting ATPase, cytoplasmic domain N"/>
    <property type="match status" value="1"/>
</dbReference>